<sequence length="121" mass="13123">MGPVEQAEQLYLARRSARAAIRYAAGLASDQGNAVTFSQAVRLFISALEAQTVRRLVGIEEQALDLICAVGKDRRRHLAWRDQEGRSLPSVAREPGPSRPGAGGHCSDPGLSRPSPEFWNA</sequence>
<dbReference type="Proteomes" id="UP000236569">
    <property type="component" value="Unassembled WGS sequence"/>
</dbReference>
<keyword evidence="3" id="KW-1185">Reference proteome</keyword>
<name>A0A2I9CXS8_9DEIO</name>
<evidence type="ECO:0000313" key="2">
    <source>
        <dbReference type="EMBL" id="GBF06909.1"/>
    </source>
</evidence>
<gene>
    <name evidence="2" type="ORF">DAERI_110091</name>
</gene>
<comment type="caution">
    <text evidence="2">The sequence shown here is derived from an EMBL/GenBank/DDBJ whole genome shotgun (WGS) entry which is preliminary data.</text>
</comment>
<dbReference type="EMBL" id="BFAG01000011">
    <property type="protein sequence ID" value="GBF06909.1"/>
    <property type="molecule type" value="Genomic_DNA"/>
</dbReference>
<evidence type="ECO:0000313" key="3">
    <source>
        <dbReference type="Proteomes" id="UP000236569"/>
    </source>
</evidence>
<dbReference type="AlphaFoldDB" id="A0A2I9CXS8"/>
<accession>A0A2I9CXS8</accession>
<organism evidence="2 3">
    <name type="scientific">Deinococcus aerius</name>
    <dbReference type="NCBI Taxonomy" id="200253"/>
    <lineage>
        <taxon>Bacteria</taxon>
        <taxon>Thermotogati</taxon>
        <taxon>Deinococcota</taxon>
        <taxon>Deinococci</taxon>
        <taxon>Deinococcales</taxon>
        <taxon>Deinococcaceae</taxon>
        <taxon>Deinococcus</taxon>
    </lineage>
</organism>
<protein>
    <submittedName>
        <fullName evidence="2">Uncharacterized protein</fullName>
    </submittedName>
</protein>
<dbReference type="RefSeq" id="WP_103130256.1">
    <property type="nucleotide sequence ID" value="NZ_BFAG01000011.1"/>
</dbReference>
<evidence type="ECO:0000256" key="1">
    <source>
        <dbReference type="SAM" id="MobiDB-lite"/>
    </source>
</evidence>
<dbReference type="OrthoDB" id="9937739at2"/>
<reference evidence="3" key="1">
    <citation type="submission" date="2018-01" db="EMBL/GenBank/DDBJ databases">
        <title>Draft Genome Sequence of the Radioresistant Bacterium Deinococcus aerius TR0125, Isolated from the Higher Atmosphere above Japan.</title>
        <authorList>
            <person name="Satoh K."/>
            <person name="Arai H."/>
            <person name="Sanzen T."/>
            <person name="Kawaguchi Y."/>
            <person name="Hayashi H."/>
            <person name="Yokobori S."/>
            <person name="Yamagishi A."/>
            <person name="Oono Y."/>
            <person name="Narumi I."/>
        </authorList>
    </citation>
    <scope>NUCLEOTIDE SEQUENCE [LARGE SCALE GENOMIC DNA]</scope>
    <source>
        <strain evidence="3">TR0125</strain>
    </source>
</reference>
<proteinExistence type="predicted"/>
<feature type="region of interest" description="Disordered" evidence="1">
    <location>
        <begin position="79"/>
        <end position="121"/>
    </location>
</feature>